<dbReference type="EC" id="3.4.-.-" evidence="11"/>
<dbReference type="PANTHER" id="PTHR12147">
    <property type="entry name" value="METALLOPEPTIDASE M28 FAMILY MEMBER"/>
    <property type="match status" value="1"/>
</dbReference>
<dbReference type="PANTHER" id="PTHR12147:SF26">
    <property type="entry name" value="PEPTIDASE M28 DOMAIN-CONTAINING PROTEIN"/>
    <property type="match status" value="1"/>
</dbReference>
<dbReference type="GO" id="GO:0006508">
    <property type="term" value="P:proteolysis"/>
    <property type="evidence" value="ECO:0007669"/>
    <property type="project" value="UniProtKB-KW"/>
</dbReference>
<evidence type="ECO:0000313" key="14">
    <source>
        <dbReference type="EMBL" id="KAF2422157.1"/>
    </source>
</evidence>
<keyword evidence="8 11" id="KW-0378">Hydrolase</keyword>
<comment type="similarity">
    <text evidence="3">Belongs to the peptidase M28 family. M28B subfamily.</text>
</comment>
<dbReference type="Pfam" id="PF04389">
    <property type="entry name" value="Peptidase_M28"/>
    <property type="match status" value="1"/>
</dbReference>
<keyword evidence="9 11" id="KW-0862">Zinc</keyword>
<evidence type="ECO:0000259" key="12">
    <source>
        <dbReference type="Pfam" id="PF02225"/>
    </source>
</evidence>
<keyword evidence="5 11" id="KW-0645">Protease</keyword>
<evidence type="ECO:0000256" key="5">
    <source>
        <dbReference type="ARBA" id="ARBA00022670"/>
    </source>
</evidence>
<evidence type="ECO:0000256" key="7">
    <source>
        <dbReference type="ARBA" id="ARBA00022729"/>
    </source>
</evidence>
<evidence type="ECO:0000256" key="11">
    <source>
        <dbReference type="RuleBase" id="RU361240"/>
    </source>
</evidence>
<evidence type="ECO:0000313" key="15">
    <source>
        <dbReference type="Proteomes" id="UP000800235"/>
    </source>
</evidence>
<protein>
    <recommendedName>
        <fullName evidence="11">Peptide hydrolase</fullName>
        <ecNumber evidence="11">3.4.-.-</ecNumber>
    </recommendedName>
</protein>
<dbReference type="CDD" id="cd04816">
    <property type="entry name" value="PA_SaNapH_like"/>
    <property type="match status" value="1"/>
</dbReference>
<organism evidence="14 15">
    <name type="scientific">Tothia fuscella</name>
    <dbReference type="NCBI Taxonomy" id="1048955"/>
    <lineage>
        <taxon>Eukaryota</taxon>
        <taxon>Fungi</taxon>
        <taxon>Dikarya</taxon>
        <taxon>Ascomycota</taxon>
        <taxon>Pezizomycotina</taxon>
        <taxon>Dothideomycetes</taxon>
        <taxon>Pleosporomycetidae</taxon>
        <taxon>Venturiales</taxon>
        <taxon>Cylindrosympodiaceae</taxon>
        <taxon>Tothia</taxon>
    </lineage>
</organism>
<comment type="caution">
    <text evidence="14">The sequence shown here is derived from an EMBL/GenBank/DDBJ whole genome shotgun (WGS) entry which is preliminary data.</text>
</comment>
<dbReference type="Gene3D" id="3.50.30.30">
    <property type="match status" value="1"/>
</dbReference>
<evidence type="ECO:0000256" key="9">
    <source>
        <dbReference type="ARBA" id="ARBA00022833"/>
    </source>
</evidence>
<dbReference type="InterPro" id="IPR007484">
    <property type="entry name" value="Peptidase_M28"/>
</dbReference>
<keyword evidence="10" id="KW-0325">Glycoprotein</keyword>
<dbReference type="EMBL" id="MU007092">
    <property type="protein sequence ID" value="KAF2422157.1"/>
    <property type="molecule type" value="Genomic_DNA"/>
</dbReference>
<name>A0A9P4NI16_9PEZI</name>
<dbReference type="Gene3D" id="3.40.630.10">
    <property type="entry name" value="Zn peptidases"/>
    <property type="match status" value="1"/>
</dbReference>
<dbReference type="GO" id="GO:0008235">
    <property type="term" value="F:metalloexopeptidase activity"/>
    <property type="evidence" value="ECO:0007669"/>
    <property type="project" value="InterPro"/>
</dbReference>
<keyword evidence="6 11" id="KW-0479">Metal-binding</keyword>
<evidence type="ECO:0000256" key="4">
    <source>
        <dbReference type="ARBA" id="ARBA00022525"/>
    </source>
</evidence>
<evidence type="ECO:0000256" key="3">
    <source>
        <dbReference type="ARBA" id="ARBA00005634"/>
    </source>
</evidence>
<reference evidence="14" key="1">
    <citation type="journal article" date="2020" name="Stud. Mycol.">
        <title>101 Dothideomycetes genomes: a test case for predicting lifestyles and emergence of pathogens.</title>
        <authorList>
            <person name="Haridas S."/>
            <person name="Albert R."/>
            <person name="Binder M."/>
            <person name="Bloem J."/>
            <person name="Labutti K."/>
            <person name="Salamov A."/>
            <person name="Andreopoulos B."/>
            <person name="Baker S."/>
            <person name="Barry K."/>
            <person name="Bills G."/>
            <person name="Bluhm B."/>
            <person name="Cannon C."/>
            <person name="Castanera R."/>
            <person name="Culley D."/>
            <person name="Daum C."/>
            <person name="Ezra D."/>
            <person name="Gonzalez J."/>
            <person name="Henrissat B."/>
            <person name="Kuo A."/>
            <person name="Liang C."/>
            <person name="Lipzen A."/>
            <person name="Lutzoni F."/>
            <person name="Magnuson J."/>
            <person name="Mondo S."/>
            <person name="Nolan M."/>
            <person name="Ohm R."/>
            <person name="Pangilinan J."/>
            <person name="Park H.-J."/>
            <person name="Ramirez L."/>
            <person name="Alfaro M."/>
            <person name="Sun H."/>
            <person name="Tritt A."/>
            <person name="Yoshinaga Y."/>
            <person name="Zwiers L.-H."/>
            <person name="Turgeon B."/>
            <person name="Goodwin S."/>
            <person name="Spatafora J."/>
            <person name="Crous P."/>
            <person name="Grigoriev I."/>
        </authorList>
    </citation>
    <scope>NUCLEOTIDE SEQUENCE</scope>
    <source>
        <strain evidence="14">CBS 130266</strain>
    </source>
</reference>
<dbReference type="InterPro" id="IPR045175">
    <property type="entry name" value="M28_fam"/>
</dbReference>
<evidence type="ECO:0000256" key="8">
    <source>
        <dbReference type="ARBA" id="ARBA00022801"/>
    </source>
</evidence>
<dbReference type="Proteomes" id="UP000800235">
    <property type="component" value="Unassembled WGS sequence"/>
</dbReference>
<dbReference type="AlphaFoldDB" id="A0A9P4NI16"/>
<dbReference type="GO" id="GO:0046872">
    <property type="term" value="F:metal ion binding"/>
    <property type="evidence" value="ECO:0007669"/>
    <property type="project" value="UniProtKB-KW"/>
</dbReference>
<proteinExistence type="inferred from homology"/>
<evidence type="ECO:0000256" key="10">
    <source>
        <dbReference type="ARBA" id="ARBA00023180"/>
    </source>
</evidence>
<evidence type="ECO:0000259" key="13">
    <source>
        <dbReference type="Pfam" id="PF04389"/>
    </source>
</evidence>
<keyword evidence="4" id="KW-0964">Secreted</keyword>
<dbReference type="Pfam" id="PF02225">
    <property type="entry name" value="PA"/>
    <property type="match status" value="1"/>
</dbReference>
<dbReference type="SUPFAM" id="SSF52025">
    <property type="entry name" value="PA domain"/>
    <property type="match status" value="1"/>
</dbReference>
<evidence type="ECO:0000256" key="1">
    <source>
        <dbReference type="ARBA" id="ARBA00001947"/>
    </source>
</evidence>
<dbReference type="InterPro" id="IPR046450">
    <property type="entry name" value="PA_dom_sf"/>
</dbReference>
<keyword evidence="7" id="KW-0732">Signal</keyword>
<accession>A0A9P4NI16</accession>
<evidence type="ECO:0000256" key="6">
    <source>
        <dbReference type="ARBA" id="ARBA00022723"/>
    </source>
</evidence>
<keyword evidence="15" id="KW-1185">Reference proteome</keyword>
<dbReference type="SUPFAM" id="SSF53187">
    <property type="entry name" value="Zn-dependent exopeptidases"/>
    <property type="match status" value="1"/>
</dbReference>
<sequence length="447" mass="47739">MRNLVSLEDIAKANNGNRAFGFSGFDASRDFILSEVSKFDTATAWKENFTALFTQVTSINFRVGAKNYSINSLTYSPSTSAEGITAPLVHAPSGNVSCTAAAYANLDVKDKIVLIERGLCPDNTTFAGRIRPAAAAGAVAVIIYNNEPANITGGTLTNPDPKGYVPAGLIQQVDGLALAATLKEYPTTTAYFQQTQLIAERITQNVFAETKGGDPSNVIMLGAHLDSVQAGPGINDDGSGSTLILELFKAIQKYKIKNKIRFAWWGAEENGKLGSKAYTAKLNATEIHNLLVYLNFDMVARGYFGVFDSDGSTHGTKAPPGSEIVEQLFIEALHGKGLNVTAAKFTGGSDYAPFMDLLKKPIGGLHTGTEFAQDPCYHQKCDTVDNINSFVLTTNAKVTARVLSILAAEGENLIPKAPLNATSKVKRLARSGVQVELRGSPCGGHEY</sequence>
<dbReference type="OrthoDB" id="10013407at2759"/>
<comment type="cofactor">
    <cofactor evidence="1">
        <name>Zn(2+)</name>
        <dbReference type="ChEBI" id="CHEBI:29105"/>
    </cofactor>
</comment>
<dbReference type="GO" id="GO:0005576">
    <property type="term" value="C:extracellular region"/>
    <property type="evidence" value="ECO:0007669"/>
    <property type="project" value="UniProtKB-SubCell"/>
</dbReference>
<feature type="domain" description="Peptidase M28" evidence="13">
    <location>
        <begin position="205"/>
        <end position="401"/>
    </location>
</feature>
<comment type="subcellular location">
    <subcellularLocation>
        <location evidence="2">Secreted</location>
    </subcellularLocation>
</comment>
<evidence type="ECO:0000256" key="2">
    <source>
        <dbReference type="ARBA" id="ARBA00004613"/>
    </source>
</evidence>
<feature type="domain" description="PA" evidence="12">
    <location>
        <begin position="84"/>
        <end position="178"/>
    </location>
</feature>
<dbReference type="InterPro" id="IPR003137">
    <property type="entry name" value="PA_domain"/>
</dbReference>
<gene>
    <name evidence="14" type="ORF">EJ08DRAFT_672819</name>
</gene>